<feature type="region of interest" description="Disordered" evidence="1">
    <location>
        <begin position="50"/>
        <end position="71"/>
    </location>
</feature>
<dbReference type="RefSeq" id="WP_132865988.1">
    <property type="nucleotide sequence ID" value="NZ_JAYFUH010000248.1"/>
</dbReference>
<reference evidence="2 3" key="1">
    <citation type="submission" date="2023-12" db="EMBL/GenBank/DDBJ databases">
        <title>Stenotrophomonas guangdongensis sp. nov., isolated from wilted pepper plants (Capsicum annuum).</title>
        <authorList>
            <person name="Qiu M."/>
            <person name="Li Y."/>
            <person name="Liu Q."/>
            <person name="Zhang X."/>
            <person name="Huang Y."/>
            <person name="Guo R."/>
            <person name="Hu M."/>
            <person name="Zhou J."/>
            <person name="Zhou X."/>
        </authorList>
    </citation>
    <scope>NUCLEOTIDE SEQUENCE [LARGE SCALE GENOMIC DNA]</scope>
    <source>
        <strain evidence="2 3">MH1</strain>
    </source>
</reference>
<organism evidence="2 3">
    <name type="scientific">Stenotrophomonas capsici</name>
    <dbReference type="NCBI Taxonomy" id="3110230"/>
    <lineage>
        <taxon>Bacteria</taxon>
        <taxon>Pseudomonadati</taxon>
        <taxon>Pseudomonadota</taxon>
        <taxon>Gammaproteobacteria</taxon>
        <taxon>Lysobacterales</taxon>
        <taxon>Lysobacteraceae</taxon>
        <taxon>Stenotrophomonas</taxon>
    </lineage>
</organism>
<evidence type="ECO:0000313" key="3">
    <source>
        <dbReference type="Proteomes" id="UP001301653"/>
    </source>
</evidence>
<dbReference type="EMBL" id="JAYFUH010000248">
    <property type="protein sequence ID" value="MEA5668484.1"/>
    <property type="molecule type" value="Genomic_DNA"/>
</dbReference>
<proteinExistence type="predicted"/>
<keyword evidence="3" id="KW-1185">Reference proteome</keyword>
<protein>
    <submittedName>
        <fullName evidence="2">DUF3247 family protein</fullName>
    </submittedName>
</protein>
<dbReference type="Gene3D" id="2.30.30.720">
    <property type="entry name" value="Protein of unknown function (DUF3247)"/>
    <property type="match status" value="1"/>
</dbReference>
<dbReference type="InterPro" id="IPR021649">
    <property type="entry name" value="DUF3247"/>
</dbReference>
<evidence type="ECO:0000256" key="1">
    <source>
        <dbReference type="SAM" id="MobiDB-lite"/>
    </source>
</evidence>
<accession>A0ABU5V554</accession>
<evidence type="ECO:0000313" key="2">
    <source>
        <dbReference type="EMBL" id="MEA5668484.1"/>
    </source>
</evidence>
<dbReference type="Proteomes" id="UP001301653">
    <property type="component" value="Unassembled WGS sequence"/>
</dbReference>
<comment type="caution">
    <text evidence="2">The sequence shown here is derived from an EMBL/GenBank/DDBJ whole genome shotgun (WGS) entry which is preliminary data.</text>
</comment>
<dbReference type="Pfam" id="PF11607">
    <property type="entry name" value="DUF3247"/>
    <property type="match status" value="1"/>
</dbReference>
<sequence>MARTAPRVHINQAEIDHLKALQLALDAELIVELRMRDGRVLAGTVTERPSVQQFRGPQEEEGTNGQVPIDVPGEGVQLLWLDEIESFTRLGSN</sequence>
<name>A0ABU5V554_9GAMM</name>
<gene>
    <name evidence="2" type="ORF">VA603_13125</name>
</gene>